<dbReference type="Proteomes" id="UP000828941">
    <property type="component" value="Chromosome 8"/>
</dbReference>
<accession>A0ACB9MXC5</accession>
<protein>
    <submittedName>
        <fullName evidence="1">Uncharacterized protein</fullName>
    </submittedName>
</protein>
<evidence type="ECO:0000313" key="2">
    <source>
        <dbReference type="Proteomes" id="UP000828941"/>
    </source>
</evidence>
<organism evidence="1 2">
    <name type="scientific">Bauhinia variegata</name>
    <name type="common">Purple orchid tree</name>
    <name type="synonym">Phanera variegata</name>
    <dbReference type="NCBI Taxonomy" id="167791"/>
    <lineage>
        <taxon>Eukaryota</taxon>
        <taxon>Viridiplantae</taxon>
        <taxon>Streptophyta</taxon>
        <taxon>Embryophyta</taxon>
        <taxon>Tracheophyta</taxon>
        <taxon>Spermatophyta</taxon>
        <taxon>Magnoliopsida</taxon>
        <taxon>eudicotyledons</taxon>
        <taxon>Gunneridae</taxon>
        <taxon>Pentapetalae</taxon>
        <taxon>rosids</taxon>
        <taxon>fabids</taxon>
        <taxon>Fabales</taxon>
        <taxon>Fabaceae</taxon>
        <taxon>Cercidoideae</taxon>
        <taxon>Cercideae</taxon>
        <taxon>Bauhiniinae</taxon>
        <taxon>Bauhinia</taxon>
    </lineage>
</organism>
<sequence>MAQAGPAKLHAINSSLDPKMLNLLGKPKIADQEAWEHLRALFASRSRAQLMSLKAKLSSTTKGSESVQVYMQTLKNIANEIGLISTPVEDLDLVIYVLNGLGFDFKEI</sequence>
<proteinExistence type="predicted"/>
<gene>
    <name evidence="1" type="ORF">L6164_021058</name>
</gene>
<reference evidence="1 2" key="1">
    <citation type="journal article" date="2022" name="DNA Res.">
        <title>Chromosomal-level genome assembly of the orchid tree Bauhinia variegata (Leguminosae; Cercidoideae) supports the allotetraploid origin hypothesis of Bauhinia.</title>
        <authorList>
            <person name="Zhong Y."/>
            <person name="Chen Y."/>
            <person name="Zheng D."/>
            <person name="Pang J."/>
            <person name="Liu Y."/>
            <person name="Luo S."/>
            <person name="Meng S."/>
            <person name="Qian L."/>
            <person name="Wei D."/>
            <person name="Dai S."/>
            <person name="Zhou R."/>
        </authorList>
    </citation>
    <scope>NUCLEOTIDE SEQUENCE [LARGE SCALE GENOMIC DNA]</scope>
    <source>
        <strain evidence="1">BV-YZ2020</strain>
    </source>
</reference>
<comment type="caution">
    <text evidence="1">The sequence shown here is derived from an EMBL/GenBank/DDBJ whole genome shotgun (WGS) entry which is preliminary data.</text>
</comment>
<dbReference type="EMBL" id="CM039433">
    <property type="protein sequence ID" value="KAI4328724.1"/>
    <property type="molecule type" value="Genomic_DNA"/>
</dbReference>
<name>A0ACB9MXC5_BAUVA</name>
<evidence type="ECO:0000313" key="1">
    <source>
        <dbReference type="EMBL" id="KAI4328724.1"/>
    </source>
</evidence>
<keyword evidence="2" id="KW-1185">Reference proteome</keyword>